<protein>
    <submittedName>
        <fullName evidence="3">Uncharacterized protein</fullName>
    </submittedName>
</protein>
<dbReference type="InterPro" id="IPR051863">
    <property type="entry name" value="HIPP"/>
</dbReference>
<keyword evidence="4" id="KW-1185">Reference proteome</keyword>
<comment type="caution">
    <text evidence="3">The sequence shown here is derived from an EMBL/GenBank/DDBJ whole genome shotgun (WGS) entry which is preliminary data.</text>
</comment>
<evidence type="ECO:0000313" key="3">
    <source>
        <dbReference type="EMBL" id="MQL68568.1"/>
    </source>
</evidence>
<keyword evidence="1" id="KW-0479">Metal-binding</keyword>
<dbReference type="GO" id="GO:0046872">
    <property type="term" value="F:metal ion binding"/>
    <property type="evidence" value="ECO:0007669"/>
    <property type="project" value="UniProtKB-KW"/>
</dbReference>
<accession>A0A843T9A1</accession>
<feature type="region of interest" description="Disordered" evidence="2">
    <location>
        <begin position="124"/>
        <end position="208"/>
    </location>
</feature>
<sequence length="271" mass="30664">MAAIGCAHRPWGPSYDIHDMEKEIPQTSEPPVLCRVLMGSPEKKVVLKLDLHDDKAKQKAMKAVSTVSEDFFAPSAPLSLSSGIDSITMDMKEKKMTVIGVADPVDLVSKLRKFWRTDIVSIGPAKEPKPAEEPKKEEPKKEEAKPADQEKKEEAPKKEDAPKPEDKKEEGAKKEEPKKEEAAKKEEPAAKKEEPKKDPNEQLQELIKNIPRPYYPPQYMAQAYYPYATQATHYYPYMAQPGQYPYISQPQTQTRYAPQPVEEDHSSCTIL</sequence>
<feature type="compositionally biased region" description="Basic and acidic residues" evidence="2">
    <location>
        <begin position="262"/>
        <end position="271"/>
    </location>
</feature>
<organism evidence="3 4">
    <name type="scientific">Colocasia esculenta</name>
    <name type="common">Wild taro</name>
    <name type="synonym">Arum esculentum</name>
    <dbReference type="NCBI Taxonomy" id="4460"/>
    <lineage>
        <taxon>Eukaryota</taxon>
        <taxon>Viridiplantae</taxon>
        <taxon>Streptophyta</taxon>
        <taxon>Embryophyta</taxon>
        <taxon>Tracheophyta</taxon>
        <taxon>Spermatophyta</taxon>
        <taxon>Magnoliopsida</taxon>
        <taxon>Liliopsida</taxon>
        <taxon>Araceae</taxon>
        <taxon>Aroideae</taxon>
        <taxon>Colocasieae</taxon>
        <taxon>Colocasia</taxon>
    </lineage>
</organism>
<dbReference type="AlphaFoldDB" id="A0A843T9A1"/>
<feature type="compositionally biased region" description="Basic and acidic residues" evidence="2">
    <location>
        <begin position="126"/>
        <end position="200"/>
    </location>
</feature>
<dbReference type="PANTHER" id="PTHR45811:SF49">
    <property type="entry name" value="OS04G0667600 PROTEIN"/>
    <property type="match status" value="1"/>
</dbReference>
<proteinExistence type="predicted"/>
<dbReference type="EMBL" id="NMUH01000016">
    <property type="protein sequence ID" value="MQL68568.1"/>
    <property type="molecule type" value="Genomic_DNA"/>
</dbReference>
<feature type="region of interest" description="Disordered" evidence="2">
    <location>
        <begin position="251"/>
        <end position="271"/>
    </location>
</feature>
<dbReference type="PANTHER" id="PTHR45811">
    <property type="entry name" value="COPPER TRANSPORT PROTEIN FAMILY-RELATED"/>
    <property type="match status" value="1"/>
</dbReference>
<evidence type="ECO:0000256" key="2">
    <source>
        <dbReference type="SAM" id="MobiDB-lite"/>
    </source>
</evidence>
<evidence type="ECO:0000256" key="1">
    <source>
        <dbReference type="ARBA" id="ARBA00022723"/>
    </source>
</evidence>
<evidence type="ECO:0000313" key="4">
    <source>
        <dbReference type="Proteomes" id="UP000652761"/>
    </source>
</evidence>
<gene>
    <name evidence="3" type="ORF">Taro_000871</name>
</gene>
<reference evidence="3" key="1">
    <citation type="submission" date="2017-07" db="EMBL/GenBank/DDBJ databases">
        <title>Taro Niue Genome Assembly and Annotation.</title>
        <authorList>
            <person name="Atibalentja N."/>
            <person name="Keating K."/>
            <person name="Fields C.J."/>
        </authorList>
    </citation>
    <scope>NUCLEOTIDE SEQUENCE</scope>
    <source>
        <strain evidence="3">Niue_2</strain>
        <tissue evidence="3">Leaf</tissue>
    </source>
</reference>
<dbReference type="Gene3D" id="3.30.70.100">
    <property type="match status" value="1"/>
</dbReference>
<name>A0A843T9A1_COLES</name>
<dbReference type="Proteomes" id="UP000652761">
    <property type="component" value="Unassembled WGS sequence"/>
</dbReference>
<dbReference type="OrthoDB" id="785494at2759"/>